<evidence type="ECO:0000256" key="2">
    <source>
        <dbReference type="ARBA" id="ARBA00022670"/>
    </source>
</evidence>
<dbReference type="SUPFAM" id="SSF50993">
    <property type="entry name" value="Peptidase/esterase 'gauge' domain"/>
    <property type="match status" value="1"/>
</dbReference>
<evidence type="ECO:0000259" key="6">
    <source>
        <dbReference type="Pfam" id="PF02897"/>
    </source>
</evidence>
<feature type="domain" description="Peptidase S9A N-terminal" evidence="6">
    <location>
        <begin position="4"/>
        <end position="421"/>
    </location>
</feature>
<dbReference type="GO" id="GO:0006508">
    <property type="term" value="P:proteolysis"/>
    <property type="evidence" value="ECO:0007669"/>
    <property type="project" value="UniProtKB-KW"/>
</dbReference>
<dbReference type="PANTHER" id="PTHR11757">
    <property type="entry name" value="PROTEASE FAMILY S9A OLIGOPEPTIDASE"/>
    <property type="match status" value="1"/>
</dbReference>
<evidence type="ECO:0000259" key="5">
    <source>
        <dbReference type="Pfam" id="PF00326"/>
    </source>
</evidence>
<name>A0A495XVP2_9MICO</name>
<dbReference type="PRINTS" id="PR00862">
    <property type="entry name" value="PROLIGOPTASE"/>
</dbReference>
<keyword evidence="3" id="KW-0378">Hydrolase</keyword>
<dbReference type="Pfam" id="PF00326">
    <property type="entry name" value="Peptidase_S9"/>
    <property type="match status" value="1"/>
</dbReference>
<dbReference type="GO" id="GO:0004252">
    <property type="term" value="F:serine-type endopeptidase activity"/>
    <property type="evidence" value="ECO:0007669"/>
    <property type="project" value="InterPro"/>
</dbReference>
<dbReference type="Proteomes" id="UP000278440">
    <property type="component" value="Unassembled WGS sequence"/>
</dbReference>
<dbReference type="InterPro" id="IPR002470">
    <property type="entry name" value="Peptidase_S9A"/>
</dbReference>
<keyword evidence="4" id="KW-0720">Serine protease</keyword>
<sequence>MEQPPVARRKPVARTHHGDTVEDPYAWMADRGAVEFVDHLALENAWAAQQTAPLQGLADDVFEEFRSRIEETDLSVPVRHDRWWYYTRTVEGEQYAVEARVLVADHPDRPALTEGRPPAGEQVLLDQNAEAQGQEFFGVGASEVSPAGDLLAYSVDLAGDERYDVRVRRIDTGELLDDAVRRTGGSLAFSLDGRHLFYTRVDDAWRPHQVWRHELGTPSEQDVLVHDEPDERFFVGVGTSRDDRWVVIAIGSKTTSEYRLVDASTPLDEPRVVAPRRQGVEYDVEPFGDQLLVVHNAQRVNFELALAPVTCTSVDEWQPLDLTGDDEFVTGAEGFDDFIAVTLRRAGGTGIRIVLRDADAPNGLGEAHDVSFGEPVHTVHVGANPESSTPTIQVVHESLVTPRTVEDYDVRSRTFTLLKQQHVRGGHDLARYRQRREWATAADGTRIPISVVHRDDVEPDGTAPGLLHGYGAYGISSDPWFSVLRLSLLDRGWVFAVAHVRGGSEMGRSWYDDGKLEHKPHTWGDFVACADHLVDGGIVARDRLAAEGGSAGGLLMGVVANEAPDRFAFVHASVPFVDPLTTILDPSMPLTVIEWEEWGNPLEDPEAYRLMKSYSPYENVRPQRYPSLLVTTSLNDTRVYATEPAKWVAALRHALEGVDDARPLLFRTEMAGGHGGQSGRYDTWRQWAWETAVLIDQTTGHPRPDADPPAPA</sequence>
<dbReference type="Gene3D" id="2.130.10.120">
    <property type="entry name" value="Prolyl oligopeptidase, N-terminal domain"/>
    <property type="match status" value="1"/>
</dbReference>
<evidence type="ECO:0000256" key="1">
    <source>
        <dbReference type="ARBA" id="ARBA00005228"/>
    </source>
</evidence>
<dbReference type="InterPro" id="IPR023302">
    <property type="entry name" value="Pept_S9A_N"/>
</dbReference>
<dbReference type="Gene3D" id="3.40.50.1820">
    <property type="entry name" value="alpha/beta hydrolase"/>
    <property type="match status" value="1"/>
</dbReference>
<gene>
    <name evidence="7" type="ORF">DFJ68_0611</name>
</gene>
<protein>
    <submittedName>
        <fullName evidence="7">Oligopeptidase B</fullName>
    </submittedName>
</protein>
<organism evidence="7 8">
    <name type="scientific">Terracoccus luteus</name>
    <dbReference type="NCBI Taxonomy" id="53356"/>
    <lineage>
        <taxon>Bacteria</taxon>
        <taxon>Bacillati</taxon>
        <taxon>Actinomycetota</taxon>
        <taxon>Actinomycetes</taxon>
        <taxon>Micrococcales</taxon>
        <taxon>Intrasporangiaceae</taxon>
        <taxon>Terracoccus</taxon>
    </lineage>
</organism>
<reference evidence="7 8" key="1">
    <citation type="submission" date="2018-10" db="EMBL/GenBank/DDBJ databases">
        <title>Sequencing the genomes of 1000 actinobacteria strains.</title>
        <authorList>
            <person name="Klenk H.-P."/>
        </authorList>
    </citation>
    <scope>NUCLEOTIDE SEQUENCE [LARGE SCALE GENOMIC DNA]</scope>
    <source>
        <strain evidence="7 8">DSM 44267</strain>
    </source>
</reference>
<dbReference type="RefSeq" id="WP_121030914.1">
    <property type="nucleotide sequence ID" value="NZ_RBXT01000001.1"/>
</dbReference>
<feature type="domain" description="Peptidase S9 prolyl oligopeptidase catalytic" evidence="5">
    <location>
        <begin position="480"/>
        <end position="683"/>
    </location>
</feature>
<accession>A0A495XVP2</accession>
<evidence type="ECO:0000313" key="8">
    <source>
        <dbReference type="Proteomes" id="UP000278440"/>
    </source>
</evidence>
<keyword evidence="2" id="KW-0645">Protease</keyword>
<dbReference type="Pfam" id="PF02897">
    <property type="entry name" value="Peptidase_S9_N"/>
    <property type="match status" value="1"/>
</dbReference>
<proteinExistence type="inferred from homology"/>
<evidence type="ECO:0000256" key="3">
    <source>
        <dbReference type="ARBA" id="ARBA00022801"/>
    </source>
</evidence>
<dbReference type="EMBL" id="RBXT01000001">
    <property type="protein sequence ID" value="RKT77195.1"/>
    <property type="molecule type" value="Genomic_DNA"/>
</dbReference>
<comment type="caution">
    <text evidence="7">The sequence shown here is derived from an EMBL/GenBank/DDBJ whole genome shotgun (WGS) entry which is preliminary data.</text>
</comment>
<evidence type="ECO:0000256" key="4">
    <source>
        <dbReference type="ARBA" id="ARBA00022825"/>
    </source>
</evidence>
<keyword evidence="8" id="KW-1185">Reference proteome</keyword>
<dbReference type="InterPro" id="IPR001375">
    <property type="entry name" value="Peptidase_S9_cat"/>
</dbReference>
<dbReference type="InterPro" id="IPR051543">
    <property type="entry name" value="Serine_Peptidase_S9A"/>
</dbReference>
<evidence type="ECO:0000313" key="7">
    <source>
        <dbReference type="EMBL" id="RKT77195.1"/>
    </source>
</evidence>
<comment type="similarity">
    <text evidence="1">Belongs to the peptidase S9A family.</text>
</comment>
<dbReference type="PANTHER" id="PTHR11757:SF19">
    <property type="entry name" value="PROLYL ENDOPEPTIDASE-LIKE"/>
    <property type="match status" value="1"/>
</dbReference>
<dbReference type="AlphaFoldDB" id="A0A495XVP2"/>
<dbReference type="InterPro" id="IPR029058">
    <property type="entry name" value="AB_hydrolase_fold"/>
</dbReference>
<dbReference type="OrthoDB" id="9801421at2"/>
<dbReference type="SUPFAM" id="SSF53474">
    <property type="entry name" value="alpha/beta-Hydrolases"/>
    <property type="match status" value="1"/>
</dbReference>